<dbReference type="KEGG" id="mtm:MYCTH_2297694"/>
<organism evidence="6 7">
    <name type="scientific">Thermothelomyces thermophilus (strain ATCC 42464 / BCRC 31852 / DSM 1799)</name>
    <name type="common">Sporotrichum thermophile</name>
    <dbReference type="NCBI Taxonomy" id="573729"/>
    <lineage>
        <taxon>Eukaryota</taxon>
        <taxon>Fungi</taxon>
        <taxon>Dikarya</taxon>
        <taxon>Ascomycota</taxon>
        <taxon>Pezizomycotina</taxon>
        <taxon>Sordariomycetes</taxon>
        <taxon>Sordariomycetidae</taxon>
        <taxon>Sordariales</taxon>
        <taxon>Chaetomiaceae</taxon>
        <taxon>Thermothelomyces</taxon>
    </lineage>
</organism>
<dbReference type="Pfam" id="PF03669">
    <property type="entry name" value="ASTER"/>
    <property type="match status" value="1"/>
</dbReference>
<keyword evidence="2 5" id="KW-0812">Transmembrane</keyword>
<dbReference type="PANTHER" id="PTHR28038:SF1">
    <property type="entry name" value="ADL329WP"/>
    <property type="match status" value="1"/>
</dbReference>
<dbReference type="GeneID" id="11508576"/>
<dbReference type="PANTHER" id="PTHR28038">
    <property type="entry name" value="ADL329WP"/>
    <property type="match status" value="1"/>
</dbReference>
<dbReference type="FunCoup" id="G2Q6H8">
    <property type="interactions" value="16"/>
</dbReference>
<keyword evidence="7" id="KW-1185">Reference proteome</keyword>
<evidence type="ECO:0000256" key="5">
    <source>
        <dbReference type="SAM" id="Phobius"/>
    </source>
</evidence>
<dbReference type="AlphaFoldDB" id="G2Q6H8"/>
<proteinExistence type="predicted"/>
<dbReference type="GO" id="GO:0045048">
    <property type="term" value="P:protein insertion into ER membrane"/>
    <property type="evidence" value="ECO:0007669"/>
    <property type="project" value="InterPro"/>
</dbReference>
<evidence type="ECO:0000313" key="7">
    <source>
        <dbReference type="Proteomes" id="UP000007322"/>
    </source>
</evidence>
<accession>G2Q6H8</accession>
<dbReference type="HOGENOM" id="CLU_129456_0_0_1"/>
<feature type="transmembrane region" description="Helical" evidence="5">
    <location>
        <begin position="77"/>
        <end position="97"/>
    </location>
</feature>
<evidence type="ECO:0000256" key="3">
    <source>
        <dbReference type="ARBA" id="ARBA00022989"/>
    </source>
</evidence>
<sequence>MDFSKEKDMRQSDLIIPYQEPAAKGDNPEFQSTIASTLPMAAVFMRNKYIGWAAVLFSLQSWLGESEETRKSNGTPGYFNVGMALTSLLVTYLPLFLPQPGARVASQTGAPAPAPGPA</sequence>
<keyword evidence="4 5" id="KW-0472">Membrane</keyword>
<dbReference type="VEuPathDB" id="FungiDB:MYCTH_2297694"/>
<evidence type="ECO:0000256" key="4">
    <source>
        <dbReference type="ARBA" id="ARBA00023136"/>
    </source>
</evidence>
<dbReference type="GO" id="GO:0044183">
    <property type="term" value="F:protein folding chaperone"/>
    <property type="evidence" value="ECO:0007669"/>
    <property type="project" value="InterPro"/>
</dbReference>
<evidence type="ECO:0000256" key="1">
    <source>
        <dbReference type="ARBA" id="ARBA00004370"/>
    </source>
</evidence>
<dbReference type="EMBL" id="CP003002">
    <property type="protein sequence ID" value="AEO54750.1"/>
    <property type="molecule type" value="Genomic_DNA"/>
</dbReference>
<dbReference type="InParanoid" id="G2Q6H8"/>
<dbReference type="STRING" id="573729.G2Q6H8"/>
<dbReference type="eggNOG" id="ENOG502S6JB">
    <property type="taxonomic scope" value="Eukaryota"/>
</dbReference>
<dbReference type="OrthoDB" id="284718at2759"/>
<dbReference type="Proteomes" id="UP000007322">
    <property type="component" value="Chromosome 1"/>
</dbReference>
<dbReference type="InterPro" id="IPR005351">
    <property type="entry name" value="ASTER"/>
</dbReference>
<evidence type="ECO:0000313" key="6">
    <source>
        <dbReference type="EMBL" id="AEO54750.1"/>
    </source>
</evidence>
<evidence type="ECO:0000256" key="2">
    <source>
        <dbReference type="ARBA" id="ARBA00022692"/>
    </source>
</evidence>
<dbReference type="GO" id="GO:0005789">
    <property type="term" value="C:endoplasmic reticulum membrane"/>
    <property type="evidence" value="ECO:0007669"/>
    <property type="project" value="InterPro"/>
</dbReference>
<dbReference type="RefSeq" id="XP_003659995.1">
    <property type="nucleotide sequence ID" value="XM_003659947.1"/>
</dbReference>
<dbReference type="OMA" id="RNKFIGW"/>
<protein>
    <submittedName>
        <fullName evidence="6">Uncharacterized protein</fullName>
    </submittedName>
</protein>
<reference evidence="6 7" key="1">
    <citation type="journal article" date="2011" name="Nat. Biotechnol.">
        <title>Comparative genomic analysis of the thermophilic biomass-degrading fungi Myceliophthora thermophila and Thielavia terrestris.</title>
        <authorList>
            <person name="Berka R.M."/>
            <person name="Grigoriev I.V."/>
            <person name="Otillar R."/>
            <person name="Salamov A."/>
            <person name="Grimwood J."/>
            <person name="Reid I."/>
            <person name="Ishmael N."/>
            <person name="John T."/>
            <person name="Darmond C."/>
            <person name="Moisan M.-C."/>
            <person name="Henrissat B."/>
            <person name="Coutinho P.M."/>
            <person name="Lombard V."/>
            <person name="Natvig D.O."/>
            <person name="Lindquist E."/>
            <person name="Schmutz J."/>
            <person name="Lucas S."/>
            <person name="Harris P."/>
            <person name="Powlowski J."/>
            <person name="Bellemare A."/>
            <person name="Taylor D."/>
            <person name="Butler G."/>
            <person name="de Vries R.P."/>
            <person name="Allijn I.E."/>
            <person name="van den Brink J."/>
            <person name="Ushinsky S."/>
            <person name="Storms R."/>
            <person name="Powell A.J."/>
            <person name="Paulsen I.T."/>
            <person name="Elbourne L.D.H."/>
            <person name="Baker S.E."/>
            <person name="Magnuson J."/>
            <person name="LaBoissiere S."/>
            <person name="Clutterbuck A.J."/>
            <person name="Martinez D."/>
            <person name="Wogulis M."/>
            <person name="de Leon A.L."/>
            <person name="Rey M.W."/>
            <person name="Tsang A."/>
        </authorList>
    </citation>
    <scope>NUCLEOTIDE SEQUENCE [LARGE SCALE GENOMIC DNA]</scope>
    <source>
        <strain evidence="7">ATCC 42464 / BCRC 31852 / DSM 1799</strain>
    </source>
</reference>
<comment type="subcellular location">
    <subcellularLocation>
        <location evidence="1">Membrane</location>
    </subcellularLocation>
</comment>
<name>G2Q6H8_THET4</name>
<keyword evidence="3 5" id="KW-1133">Transmembrane helix</keyword>
<gene>
    <name evidence="6" type="ORF">MYCTH_2297694</name>
</gene>